<feature type="transmembrane region" description="Helical" evidence="6">
    <location>
        <begin position="126"/>
        <end position="146"/>
    </location>
</feature>
<dbReference type="PANTHER" id="PTHR48022">
    <property type="entry name" value="PLASTIDIC GLUCOSE TRANSPORTER 4"/>
    <property type="match status" value="1"/>
</dbReference>
<accession>A0A0N1NXT9</accession>
<protein>
    <submittedName>
        <fullName evidence="8">General alpha-glucoside permease</fullName>
    </submittedName>
</protein>
<evidence type="ECO:0000259" key="7">
    <source>
        <dbReference type="PROSITE" id="PS50850"/>
    </source>
</evidence>
<dbReference type="Gene3D" id="1.20.1250.20">
    <property type="entry name" value="MFS general substrate transporter like domains"/>
    <property type="match status" value="2"/>
</dbReference>
<dbReference type="GO" id="GO:0005351">
    <property type="term" value="F:carbohydrate:proton symporter activity"/>
    <property type="evidence" value="ECO:0007669"/>
    <property type="project" value="TreeGrafter"/>
</dbReference>
<feature type="transmembrane region" description="Helical" evidence="6">
    <location>
        <begin position="152"/>
        <end position="172"/>
    </location>
</feature>
<reference evidence="8 9" key="1">
    <citation type="submission" date="2015-06" db="EMBL/GenBank/DDBJ databases">
        <title>Draft genome of the ant-associated black yeast Phialophora attae CBS 131958.</title>
        <authorList>
            <person name="Moreno L.F."/>
            <person name="Stielow B.J."/>
            <person name="de Hoog S."/>
            <person name="Vicente V.A."/>
            <person name="Weiss V.A."/>
            <person name="de Vries M."/>
            <person name="Cruz L.M."/>
            <person name="Souza E.M."/>
        </authorList>
    </citation>
    <scope>NUCLEOTIDE SEQUENCE [LARGE SCALE GENOMIC DNA]</scope>
    <source>
        <strain evidence="8 9">CBS 131958</strain>
    </source>
</reference>
<comment type="subcellular location">
    <subcellularLocation>
        <location evidence="1">Membrane</location>
        <topology evidence="1">Multi-pass membrane protein</topology>
    </subcellularLocation>
</comment>
<feature type="transmembrane region" description="Helical" evidence="6">
    <location>
        <begin position="212"/>
        <end position="235"/>
    </location>
</feature>
<evidence type="ECO:0000256" key="1">
    <source>
        <dbReference type="ARBA" id="ARBA00004141"/>
    </source>
</evidence>
<dbReference type="InterPro" id="IPR005829">
    <property type="entry name" value="Sugar_transporter_CS"/>
</dbReference>
<dbReference type="VEuPathDB" id="FungiDB:AB675_3842"/>
<dbReference type="PROSITE" id="PS50850">
    <property type="entry name" value="MFS"/>
    <property type="match status" value="1"/>
</dbReference>
<feature type="transmembrane region" description="Helical" evidence="6">
    <location>
        <begin position="341"/>
        <end position="362"/>
    </location>
</feature>
<comment type="caution">
    <text evidence="8">The sequence shown here is derived from an EMBL/GenBank/DDBJ whole genome shotgun (WGS) entry which is preliminary data.</text>
</comment>
<evidence type="ECO:0000256" key="5">
    <source>
        <dbReference type="ARBA" id="ARBA00023136"/>
    </source>
</evidence>
<dbReference type="InterPro" id="IPR050360">
    <property type="entry name" value="MFS_Sugar_Transporters"/>
</dbReference>
<proteinExistence type="inferred from homology"/>
<dbReference type="Pfam" id="PF00083">
    <property type="entry name" value="Sugar_tr"/>
    <property type="match status" value="2"/>
</dbReference>
<dbReference type="PROSITE" id="PS00217">
    <property type="entry name" value="SUGAR_TRANSPORT_2"/>
    <property type="match status" value="1"/>
</dbReference>
<feature type="transmembrane region" description="Helical" evidence="6">
    <location>
        <begin position="411"/>
        <end position="434"/>
    </location>
</feature>
<dbReference type="RefSeq" id="XP_017994893.1">
    <property type="nucleotide sequence ID" value="XM_018143929.1"/>
</dbReference>
<keyword evidence="5 6" id="KW-0472">Membrane</keyword>
<keyword evidence="9" id="KW-1185">Reference proteome</keyword>
<gene>
    <name evidence="8" type="ORF">AB675_3842</name>
</gene>
<keyword evidence="4 6" id="KW-1133">Transmembrane helix</keyword>
<name>A0A0N1NXT9_9EURO</name>
<dbReference type="GeneID" id="28735809"/>
<dbReference type="Proteomes" id="UP000038010">
    <property type="component" value="Unassembled WGS sequence"/>
</dbReference>
<dbReference type="OrthoDB" id="6612291at2759"/>
<feature type="domain" description="Major facilitator superfamily (MFS) profile" evidence="7">
    <location>
        <begin position="48"/>
        <end position="468"/>
    </location>
</feature>
<dbReference type="PANTHER" id="PTHR48022:SF5">
    <property type="entry name" value="ALPHA-GLUCOSIDES PERMEASE MPH2-RELATED"/>
    <property type="match status" value="1"/>
</dbReference>
<organism evidence="8 9">
    <name type="scientific">Cyphellophora attinorum</name>
    <dbReference type="NCBI Taxonomy" id="1664694"/>
    <lineage>
        <taxon>Eukaryota</taxon>
        <taxon>Fungi</taxon>
        <taxon>Dikarya</taxon>
        <taxon>Ascomycota</taxon>
        <taxon>Pezizomycotina</taxon>
        <taxon>Eurotiomycetes</taxon>
        <taxon>Chaetothyriomycetidae</taxon>
        <taxon>Chaetothyriales</taxon>
        <taxon>Cyphellophoraceae</taxon>
        <taxon>Cyphellophora</taxon>
    </lineage>
</organism>
<keyword evidence="3 6" id="KW-0812">Transmembrane</keyword>
<evidence type="ECO:0000256" key="3">
    <source>
        <dbReference type="ARBA" id="ARBA00022692"/>
    </source>
</evidence>
<feature type="transmembrane region" description="Helical" evidence="6">
    <location>
        <begin position="374"/>
        <end position="399"/>
    </location>
</feature>
<evidence type="ECO:0000256" key="6">
    <source>
        <dbReference type="SAM" id="Phobius"/>
    </source>
</evidence>
<dbReference type="EMBL" id="LFJN01000047">
    <property type="protein sequence ID" value="KPI34930.1"/>
    <property type="molecule type" value="Genomic_DNA"/>
</dbReference>
<sequence>MEKKAMQVGSQTGNARSDFVAAADDANNKEHSLTFAQAVKLYPKAIAWSVMMSGALIMDGYDLKLIGSLFAQPAFQKAYGHIQPNGSYQIPAPWQSGLTNGSNVGQLFGLVIAGYIVEKIGFRKTMMLALAVLPCLIFIQFFAHALPQLQAGQVVIGMPLGIFQTVTCVYAVEVLPTALRGHLTAYVNACWLFGQLIASGTLRGTLNMSAPWAYRVPFAVQWVWPIPLFLATYLAPESPWWLVRQNRIEEAKASVRRLTSDQRNSAFDIDKNVALMVFTTEHEREIDSDATYIACFRAYFLQQAGLPVDQAFNMSIVGYALGIAGVATAWVLMPHIGRRTLFLWGFVAMVVIMLLVGGLGIAQHSSSASSDLPWGIGALLLISLFIANAGVTPISYALVSELPSSILRSKSVVLSRFTYAVINIVANVITPYQLNPSAWNWGARSGFFWAGSAAIGWIFVFFCVPEPKGRTVAELDVLFERKVSARKFAKTSLSLVEATEVKGAV</sequence>
<dbReference type="InterPro" id="IPR020846">
    <property type="entry name" value="MFS_dom"/>
</dbReference>
<evidence type="ECO:0000256" key="4">
    <source>
        <dbReference type="ARBA" id="ARBA00022989"/>
    </source>
</evidence>
<dbReference type="InterPro" id="IPR036259">
    <property type="entry name" value="MFS_trans_sf"/>
</dbReference>
<feature type="transmembrane region" description="Helical" evidence="6">
    <location>
        <begin position="316"/>
        <end position="334"/>
    </location>
</feature>
<comment type="similarity">
    <text evidence="2">Belongs to the major facilitator superfamily. Sugar transporter (TC 2.A.1.1) family.</text>
</comment>
<dbReference type="FunFam" id="1.20.1250.20:FF:000078">
    <property type="entry name" value="MFS maltose transporter, putative"/>
    <property type="match status" value="1"/>
</dbReference>
<dbReference type="AlphaFoldDB" id="A0A0N1NXT9"/>
<feature type="transmembrane region" description="Helical" evidence="6">
    <location>
        <begin position="446"/>
        <end position="464"/>
    </location>
</feature>
<dbReference type="InterPro" id="IPR005828">
    <property type="entry name" value="MFS_sugar_transport-like"/>
</dbReference>
<dbReference type="GO" id="GO:0016020">
    <property type="term" value="C:membrane"/>
    <property type="evidence" value="ECO:0007669"/>
    <property type="project" value="UniProtKB-SubCell"/>
</dbReference>
<dbReference type="SUPFAM" id="SSF103473">
    <property type="entry name" value="MFS general substrate transporter"/>
    <property type="match status" value="1"/>
</dbReference>
<evidence type="ECO:0000313" key="9">
    <source>
        <dbReference type="Proteomes" id="UP000038010"/>
    </source>
</evidence>
<evidence type="ECO:0000256" key="2">
    <source>
        <dbReference type="ARBA" id="ARBA00010992"/>
    </source>
</evidence>
<evidence type="ECO:0000313" key="8">
    <source>
        <dbReference type="EMBL" id="KPI34930.1"/>
    </source>
</evidence>